<dbReference type="PANTHER" id="PTHR45784">
    <property type="entry name" value="C-TYPE LECTIN DOMAIN FAMILY 20 MEMBER A-RELATED"/>
    <property type="match status" value="1"/>
</dbReference>
<dbReference type="InterPro" id="IPR016186">
    <property type="entry name" value="C-type_lectin-like/link_sf"/>
</dbReference>
<dbReference type="Ensembl" id="ENSPFOT00000010238.2">
    <property type="protein sequence ID" value="ENSPFOP00000010223.2"/>
    <property type="gene ID" value="ENSPFOG00000022500.1"/>
</dbReference>
<keyword evidence="2" id="KW-0732">Signal</keyword>
<protein>
    <recommendedName>
        <fullName evidence="3">C-type lectin domain-containing protein</fullName>
    </recommendedName>
</protein>
<keyword evidence="1" id="KW-1015">Disulfide bond</keyword>
<dbReference type="STRING" id="48698.ENSPFOP00000010223"/>
<feature type="signal peptide" evidence="2">
    <location>
        <begin position="1"/>
        <end position="19"/>
    </location>
</feature>
<dbReference type="SUPFAM" id="SSF56436">
    <property type="entry name" value="C-type lectin-like"/>
    <property type="match status" value="3"/>
</dbReference>
<dbReference type="Pfam" id="PF00059">
    <property type="entry name" value="Lectin_C"/>
    <property type="match status" value="3"/>
</dbReference>
<evidence type="ECO:0000256" key="2">
    <source>
        <dbReference type="SAM" id="SignalP"/>
    </source>
</evidence>
<dbReference type="InterPro" id="IPR018378">
    <property type="entry name" value="C-type_lectin_CS"/>
</dbReference>
<dbReference type="PROSITE" id="PS50041">
    <property type="entry name" value="C_TYPE_LECTIN_2"/>
    <property type="match status" value="3"/>
</dbReference>
<dbReference type="AlphaFoldDB" id="A0A087XWS0"/>
<dbReference type="Proteomes" id="UP000028760">
    <property type="component" value="Unassembled WGS sequence"/>
</dbReference>
<dbReference type="PROSITE" id="PS00615">
    <property type="entry name" value="C_TYPE_LECTIN_1"/>
    <property type="match status" value="2"/>
</dbReference>
<feature type="domain" description="C-type lectin" evidence="3">
    <location>
        <begin position="148"/>
        <end position="263"/>
    </location>
</feature>
<sequence length="384" mass="45166">MQWNLFLLTVMAQNHLMDCQLYQFLYINETKTWTEAQQYCREKHTDLVTVTNMKDMKRLISVSLGDINEAWIGLYDQKKAQRSWHWSLPGVEFNESETNWETSTNEPNNFSPGGQNCGIIWKDGHFFLKWGDLSCNENNNFICYSENNSSQKYHLIYESKNWTEAQSYCREKHTDLISGKKELQDGEVNKGLKLTTANSNYIFIGLFSDTWMWSDGNNFSFRHWNLKFNNQKINSGQCAMTVFDDGGRWKNENCDERKPFICYDKTTLILITENKTWENALTYCRENHHDLVTITNMDDQRLVQQEAHFASTDYVWIGLSYACTLDLWFWVSDEVVSYNNSAQNEPMDDCDMSGAMETRGQYLWFKKNDTEKFNFICSKHPPAE</sequence>
<evidence type="ECO:0000313" key="4">
    <source>
        <dbReference type="Ensembl" id="ENSPFOP00000010223.2"/>
    </source>
</evidence>
<dbReference type="eggNOG" id="KOG4297">
    <property type="taxonomic scope" value="Eukaryota"/>
</dbReference>
<dbReference type="InterPro" id="IPR016187">
    <property type="entry name" value="CTDL_fold"/>
</dbReference>
<reference evidence="5" key="1">
    <citation type="submission" date="2013-10" db="EMBL/GenBank/DDBJ databases">
        <authorList>
            <person name="Schartl M."/>
            <person name="Warren W."/>
        </authorList>
    </citation>
    <scope>NUCLEOTIDE SEQUENCE [LARGE SCALE GENOMIC DNA]</scope>
    <source>
        <strain evidence="5">female</strain>
    </source>
</reference>
<proteinExistence type="predicted"/>
<dbReference type="PANTHER" id="PTHR45784:SF3">
    <property type="entry name" value="C-TYPE LECTIN DOMAIN FAMILY 4 MEMBER K-LIKE-RELATED"/>
    <property type="match status" value="1"/>
</dbReference>
<evidence type="ECO:0000256" key="1">
    <source>
        <dbReference type="ARBA" id="ARBA00023157"/>
    </source>
</evidence>
<name>A0A087XWS0_POEFO</name>
<feature type="domain" description="C-type lectin" evidence="3">
    <location>
        <begin position="263"/>
        <end position="378"/>
    </location>
</feature>
<feature type="chain" id="PRO_5001833643" description="C-type lectin domain-containing protein" evidence="2">
    <location>
        <begin position="20"/>
        <end position="384"/>
    </location>
</feature>
<dbReference type="SMART" id="SM00034">
    <property type="entry name" value="CLECT"/>
    <property type="match status" value="3"/>
</dbReference>
<keyword evidence="5" id="KW-1185">Reference proteome</keyword>
<dbReference type="Gene3D" id="3.10.100.10">
    <property type="entry name" value="Mannose-Binding Protein A, subunit A"/>
    <property type="match status" value="3"/>
</dbReference>
<dbReference type="OMA" id="ICYNAST"/>
<organism evidence="4 5">
    <name type="scientific">Poecilia formosa</name>
    <name type="common">Amazon molly</name>
    <name type="synonym">Limia formosa</name>
    <dbReference type="NCBI Taxonomy" id="48698"/>
    <lineage>
        <taxon>Eukaryota</taxon>
        <taxon>Metazoa</taxon>
        <taxon>Chordata</taxon>
        <taxon>Craniata</taxon>
        <taxon>Vertebrata</taxon>
        <taxon>Euteleostomi</taxon>
        <taxon>Actinopterygii</taxon>
        <taxon>Neopterygii</taxon>
        <taxon>Teleostei</taxon>
        <taxon>Neoteleostei</taxon>
        <taxon>Acanthomorphata</taxon>
        <taxon>Ovalentaria</taxon>
        <taxon>Atherinomorphae</taxon>
        <taxon>Cyprinodontiformes</taxon>
        <taxon>Poeciliidae</taxon>
        <taxon>Poeciliinae</taxon>
        <taxon>Poecilia</taxon>
    </lineage>
</organism>
<evidence type="ECO:0000259" key="3">
    <source>
        <dbReference type="PROSITE" id="PS50041"/>
    </source>
</evidence>
<reference evidence="4" key="2">
    <citation type="submission" date="2025-08" db="UniProtKB">
        <authorList>
            <consortium name="Ensembl"/>
        </authorList>
    </citation>
    <scope>IDENTIFICATION</scope>
</reference>
<evidence type="ECO:0000313" key="5">
    <source>
        <dbReference type="Proteomes" id="UP000028760"/>
    </source>
</evidence>
<dbReference type="EMBL" id="AYCK01020604">
    <property type="status" value="NOT_ANNOTATED_CDS"/>
    <property type="molecule type" value="Genomic_DNA"/>
</dbReference>
<accession>A0A087XWS0</accession>
<dbReference type="GeneTree" id="ENSGT01100000263473"/>
<dbReference type="InterPro" id="IPR001304">
    <property type="entry name" value="C-type_lectin-like"/>
</dbReference>
<feature type="domain" description="C-type lectin" evidence="3">
    <location>
        <begin position="24"/>
        <end position="144"/>
    </location>
</feature>
<reference evidence="4" key="3">
    <citation type="submission" date="2025-09" db="UniProtKB">
        <authorList>
            <consortium name="Ensembl"/>
        </authorList>
    </citation>
    <scope>IDENTIFICATION</scope>
</reference>